<dbReference type="PATRIC" id="fig|1348334.3.peg.4435"/>
<keyword evidence="3" id="KW-1185">Reference proteome</keyword>
<feature type="transmembrane region" description="Helical" evidence="1">
    <location>
        <begin position="92"/>
        <end position="109"/>
    </location>
</feature>
<organism evidence="2 3">
    <name type="scientific">Lyngbya aestuarii BL J</name>
    <dbReference type="NCBI Taxonomy" id="1348334"/>
    <lineage>
        <taxon>Bacteria</taxon>
        <taxon>Bacillati</taxon>
        <taxon>Cyanobacteriota</taxon>
        <taxon>Cyanophyceae</taxon>
        <taxon>Oscillatoriophycideae</taxon>
        <taxon>Oscillatoriales</taxon>
        <taxon>Microcoleaceae</taxon>
        <taxon>Lyngbya</taxon>
    </lineage>
</organism>
<keyword evidence="1" id="KW-0812">Transmembrane</keyword>
<evidence type="ECO:0000313" key="2">
    <source>
        <dbReference type="EMBL" id="ERT05461.1"/>
    </source>
</evidence>
<feature type="transmembrane region" description="Helical" evidence="1">
    <location>
        <begin position="55"/>
        <end position="72"/>
    </location>
</feature>
<proteinExistence type="predicted"/>
<dbReference type="EMBL" id="AUZM01000056">
    <property type="protein sequence ID" value="ERT05461.1"/>
    <property type="molecule type" value="Genomic_DNA"/>
</dbReference>
<feature type="transmembrane region" description="Helical" evidence="1">
    <location>
        <begin position="249"/>
        <end position="274"/>
    </location>
</feature>
<accession>U7QGB2</accession>
<feature type="transmembrane region" description="Helical" evidence="1">
    <location>
        <begin position="121"/>
        <end position="138"/>
    </location>
</feature>
<sequence>MTSAWEAIFANIGWMSWNLFLALIPLALSVWLFCPSVISKPSKMRLRGAHWRSQSPILIWCIGLLLGLSFLPHAYRVGRQFHRLIQTLDSRYLLIALVITLTLMGVDIWQHQQQHQPQHLSLRWWLGILVFILFLPNAPYVLTDVIHLIDQIRQGYSVWIISLALIPQYLVFMFIGFEAYVLSLIYLDRYLDQQGWKQNRWMAELTIHALCAVGIYLGRFQRFNSWDIITSPDVLMRSLVDHLLNHRPLLVMSVTFVVLSVLYGLMKLITLAVLSPSSYPEPV</sequence>
<evidence type="ECO:0000313" key="3">
    <source>
        <dbReference type="Proteomes" id="UP000017127"/>
    </source>
</evidence>
<protein>
    <recommendedName>
        <fullName evidence="4">DUF1361 domain-containing protein</fullName>
    </recommendedName>
</protein>
<feature type="transmembrane region" description="Helical" evidence="1">
    <location>
        <begin position="199"/>
        <end position="217"/>
    </location>
</feature>
<dbReference type="Proteomes" id="UP000017127">
    <property type="component" value="Unassembled WGS sequence"/>
</dbReference>
<comment type="caution">
    <text evidence="2">The sequence shown here is derived from an EMBL/GenBank/DDBJ whole genome shotgun (WGS) entry which is preliminary data.</text>
</comment>
<feature type="transmembrane region" description="Helical" evidence="1">
    <location>
        <begin position="12"/>
        <end position="34"/>
    </location>
</feature>
<dbReference type="AlphaFoldDB" id="U7QGB2"/>
<dbReference type="Pfam" id="PF07099">
    <property type="entry name" value="DUF1361"/>
    <property type="match status" value="1"/>
</dbReference>
<dbReference type="InterPro" id="IPR009793">
    <property type="entry name" value="DUF1361"/>
</dbReference>
<keyword evidence="1" id="KW-1133">Transmembrane helix</keyword>
<name>U7QGB2_9CYAN</name>
<gene>
    <name evidence="2" type="ORF">M595_4587</name>
</gene>
<evidence type="ECO:0008006" key="4">
    <source>
        <dbReference type="Google" id="ProtNLM"/>
    </source>
</evidence>
<evidence type="ECO:0000256" key="1">
    <source>
        <dbReference type="SAM" id="Phobius"/>
    </source>
</evidence>
<reference evidence="2 3" key="1">
    <citation type="journal article" date="2013" name="Front. Microbiol.">
        <title>Comparative genomic analyses of the cyanobacterium, Lyngbya aestuarii BL J, a powerful hydrogen producer.</title>
        <authorList>
            <person name="Kothari A."/>
            <person name="Vaughn M."/>
            <person name="Garcia-Pichel F."/>
        </authorList>
    </citation>
    <scope>NUCLEOTIDE SEQUENCE [LARGE SCALE GENOMIC DNA]</scope>
    <source>
        <strain evidence="2 3">BL J</strain>
    </source>
</reference>
<keyword evidence="1" id="KW-0472">Membrane</keyword>
<feature type="transmembrane region" description="Helical" evidence="1">
    <location>
        <begin position="158"/>
        <end position="187"/>
    </location>
</feature>